<evidence type="ECO:0000256" key="7">
    <source>
        <dbReference type="ARBA" id="ARBA00022801"/>
    </source>
</evidence>
<evidence type="ECO:0000256" key="2">
    <source>
        <dbReference type="ARBA" id="ARBA00022490"/>
    </source>
</evidence>
<dbReference type="Proteomes" id="UP000176422">
    <property type="component" value="Unassembled WGS sequence"/>
</dbReference>
<comment type="catalytic activity">
    <reaction evidence="12 13">
        <text>Endonucleolytic cleavage at a junction such as a reciprocal single-stranded crossover between two homologous DNA duplexes (Holliday junction).</text>
        <dbReference type="EC" id="3.1.21.10"/>
    </reaction>
</comment>
<dbReference type="AlphaFoldDB" id="A0A1F8DZH8"/>
<keyword evidence="5 13" id="KW-0255">Endonuclease</keyword>
<reference evidence="15 16" key="1">
    <citation type="journal article" date="2016" name="Nat. Commun.">
        <title>Thousands of microbial genomes shed light on interconnected biogeochemical processes in an aquifer system.</title>
        <authorList>
            <person name="Anantharaman K."/>
            <person name="Brown C.T."/>
            <person name="Hug L.A."/>
            <person name="Sharon I."/>
            <person name="Castelle C.J."/>
            <person name="Probst A.J."/>
            <person name="Thomas B.C."/>
            <person name="Singh A."/>
            <person name="Wilkins M.J."/>
            <person name="Karaoz U."/>
            <person name="Brodie E.L."/>
            <person name="Williams K.H."/>
            <person name="Hubbard S.S."/>
            <person name="Banfield J.F."/>
        </authorList>
    </citation>
    <scope>NUCLEOTIDE SEQUENCE [LARGE SCALE GENOMIC DNA]</scope>
</reference>
<dbReference type="NCBIfam" id="TIGR00228">
    <property type="entry name" value="ruvC"/>
    <property type="match status" value="1"/>
</dbReference>
<keyword evidence="3 13" id="KW-0540">Nuclease</keyword>
<accession>A0A1F8DZH8</accession>
<evidence type="ECO:0000256" key="1">
    <source>
        <dbReference type="ARBA" id="ARBA00009518"/>
    </source>
</evidence>
<dbReference type="GO" id="GO:0005737">
    <property type="term" value="C:cytoplasm"/>
    <property type="evidence" value="ECO:0007669"/>
    <property type="project" value="UniProtKB-SubCell"/>
</dbReference>
<evidence type="ECO:0000256" key="12">
    <source>
        <dbReference type="ARBA" id="ARBA00029354"/>
    </source>
</evidence>
<dbReference type="EC" id="3.1.21.10" evidence="13 14"/>
<comment type="function">
    <text evidence="13">The RuvA-RuvB-RuvC complex processes Holliday junction (HJ) DNA during genetic recombination and DNA repair. Endonuclease that resolves HJ intermediates. Cleaves cruciform DNA by making single-stranded nicks across the HJ at symmetrical positions within the homologous arms, yielding a 5'-phosphate and a 3'-hydroxyl group; requires a central core of homology in the junction. The consensus cleavage sequence is 5'-(A/T)TT(C/G)-3'. Cleavage occurs on the 3'-side of the TT dinucleotide at the point of strand exchange. HJ branch migration catalyzed by RuvA-RuvB allows RuvC to scan DNA until it finds its consensus sequence, where it cleaves and resolves the cruciform DNA.</text>
</comment>
<dbReference type="GO" id="GO:0048476">
    <property type="term" value="C:Holliday junction resolvase complex"/>
    <property type="evidence" value="ECO:0007669"/>
    <property type="project" value="UniProtKB-UniRule"/>
</dbReference>
<dbReference type="InterPro" id="IPR020563">
    <property type="entry name" value="X-over_junc_endoDNase_Mg_BS"/>
</dbReference>
<dbReference type="EMBL" id="MGIT01000001">
    <property type="protein sequence ID" value="OGM93348.1"/>
    <property type="molecule type" value="Genomic_DNA"/>
</dbReference>
<name>A0A1F8DZH8_9BACT</name>
<comment type="subcellular location">
    <subcellularLocation>
        <location evidence="13">Cytoplasm</location>
    </subcellularLocation>
</comment>
<keyword evidence="2 13" id="KW-0963">Cytoplasm</keyword>
<dbReference type="PRINTS" id="PR00696">
    <property type="entry name" value="RSOLVASERUVC"/>
</dbReference>
<dbReference type="STRING" id="1802559.A2372_03085"/>
<evidence type="ECO:0000256" key="13">
    <source>
        <dbReference type="HAMAP-Rule" id="MF_00034"/>
    </source>
</evidence>
<dbReference type="CDD" id="cd16962">
    <property type="entry name" value="RuvC"/>
    <property type="match status" value="1"/>
</dbReference>
<evidence type="ECO:0000256" key="8">
    <source>
        <dbReference type="ARBA" id="ARBA00022842"/>
    </source>
</evidence>
<comment type="subunit">
    <text evidence="13">Homodimer which binds Holliday junction (HJ) DNA. The HJ becomes 2-fold symmetrical on binding to RuvC with unstacked arms; it has a different conformation from HJ DNA in complex with RuvA. In the full resolvosome a probable DNA-RuvA(4)-RuvB(12)-RuvC(2) complex forms which resolves the HJ.</text>
</comment>
<organism evidence="15 16">
    <name type="scientific">Candidatus Wolfebacteria bacterium RIFOXYB1_FULL_54_12</name>
    <dbReference type="NCBI Taxonomy" id="1802559"/>
    <lineage>
        <taxon>Bacteria</taxon>
        <taxon>Candidatus Wolfeibacteriota</taxon>
    </lineage>
</organism>
<proteinExistence type="inferred from homology"/>
<dbReference type="HAMAP" id="MF_00034">
    <property type="entry name" value="RuvC"/>
    <property type="match status" value="1"/>
</dbReference>
<dbReference type="GO" id="GO:0006310">
    <property type="term" value="P:DNA recombination"/>
    <property type="evidence" value="ECO:0007669"/>
    <property type="project" value="UniProtKB-UniRule"/>
</dbReference>
<feature type="active site" evidence="13">
    <location>
        <position position="139"/>
    </location>
</feature>
<keyword evidence="11 13" id="KW-0234">DNA repair</keyword>
<dbReference type="InterPro" id="IPR012337">
    <property type="entry name" value="RNaseH-like_sf"/>
</dbReference>
<evidence type="ECO:0000256" key="9">
    <source>
        <dbReference type="ARBA" id="ARBA00023125"/>
    </source>
</evidence>
<sequence>MKILGIDPGTTRIGYGLIESKGSTITLLDSGLLKIASIDTHDRLVDLADAYTELLQREQPELIAFEKLFFAKNVTTGLAVAQARGVLLYLTAKAGIPFLEFSPTEVKSQIAGHGSADKQAVATMVKRIVGAASITGPDDITDAIAIAIVAANHRKFA</sequence>
<dbReference type="SUPFAM" id="SSF53098">
    <property type="entry name" value="Ribonuclease H-like"/>
    <property type="match status" value="1"/>
</dbReference>
<keyword evidence="8 13" id="KW-0460">Magnesium</keyword>
<feature type="active site" evidence="13">
    <location>
        <position position="66"/>
    </location>
</feature>
<comment type="caution">
    <text evidence="15">The sequence shown here is derived from an EMBL/GenBank/DDBJ whole genome shotgun (WGS) entry which is preliminary data.</text>
</comment>
<dbReference type="InterPro" id="IPR002176">
    <property type="entry name" value="X-over_junc_endoDNase_RuvC"/>
</dbReference>
<dbReference type="PANTHER" id="PTHR30194">
    <property type="entry name" value="CROSSOVER JUNCTION ENDODEOXYRIBONUCLEASE RUVC"/>
    <property type="match status" value="1"/>
</dbReference>
<dbReference type="GO" id="GO:0006281">
    <property type="term" value="P:DNA repair"/>
    <property type="evidence" value="ECO:0007669"/>
    <property type="project" value="UniProtKB-UniRule"/>
</dbReference>
<dbReference type="GO" id="GO:0003677">
    <property type="term" value="F:DNA binding"/>
    <property type="evidence" value="ECO:0007669"/>
    <property type="project" value="UniProtKB-KW"/>
</dbReference>
<dbReference type="FunFam" id="3.30.420.10:FF:000002">
    <property type="entry name" value="Crossover junction endodeoxyribonuclease RuvC"/>
    <property type="match status" value="1"/>
</dbReference>
<keyword evidence="6 13" id="KW-0227">DNA damage</keyword>
<gene>
    <name evidence="13" type="primary">ruvC</name>
    <name evidence="15" type="ORF">A2372_03085</name>
</gene>
<evidence type="ECO:0000256" key="5">
    <source>
        <dbReference type="ARBA" id="ARBA00022759"/>
    </source>
</evidence>
<keyword evidence="10 13" id="KW-0233">DNA recombination</keyword>
<dbReference type="GO" id="GO:0000287">
    <property type="term" value="F:magnesium ion binding"/>
    <property type="evidence" value="ECO:0007669"/>
    <property type="project" value="UniProtKB-UniRule"/>
</dbReference>
<keyword evidence="7 13" id="KW-0378">Hydrolase</keyword>
<keyword evidence="4 13" id="KW-0479">Metal-binding</keyword>
<feature type="binding site" evidence="13">
    <location>
        <position position="139"/>
    </location>
    <ligand>
        <name>Mg(2+)</name>
        <dbReference type="ChEBI" id="CHEBI:18420"/>
        <label>1</label>
    </ligand>
</feature>
<evidence type="ECO:0000256" key="14">
    <source>
        <dbReference type="NCBIfam" id="TIGR00228"/>
    </source>
</evidence>
<evidence type="ECO:0000256" key="10">
    <source>
        <dbReference type="ARBA" id="ARBA00023172"/>
    </source>
</evidence>
<dbReference type="InterPro" id="IPR036397">
    <property type="entry name" value="RNaseH_sf"/>
</dbReference>
<evidence type="ECO:0000313" key="15">
    <source>
        <dbReference type="EMBL" id="OGM93348.1"/>
    </source>
</evidence>
<evidence type="ECO:0000256" key="11">
    <source>
        <dbReference type="ARBA" id="ARBA00023204"/>
    </source>
</evidence>
<evidence type="ECO:0000256" key="4">
    <source>
        <dbReference type="ARBA" id="ARBA00022723"/>
    </source>
</evidence>
<feature type="binding site" evidence="13">
    <location>
        <position position="66"/>
    </location>
    <ligand>
        <name>Mg(2+)</name>
        <dbReference type="ChEBI" id="CHEBI:18420"/>
        <label>2</label>
    </ligand>
</feature>
<dbReference type="Pfam" id="PF02075">
    <property type="entry name" value="RuvC"/>
    <property type="match status" value="1"/>
</dbReference>
<keyword evidence="9 13" id="KW-0238">DNA-binding</keyword>
<evidence type="ECO:0000313" key="16">
    <source>
        <dbReference type="Proteomes" id="UP000176422"/>
    </source>
</evidence>
<comment type="similarity">
    <text evidence="1 13">Belongs to the RuvC family.</text>
</comment>
<dbReference type="Gene3D" id="3.30.420.10">
    <property type="entry name" value="Ribonuclease H-like superfamily/Ribonuclease H"/>
    <property type="match status" value="1"/>
</dbReference>
<protein>
    <recommendedName>
        <fullName evidence="13 14">Crossover junction endodeoxyribonuclease RuvC</fullName>
        <ecNumber evidence="13 14">3.1.21.10</ecNumber>
    </recommendedName>
    <alternativeName>
        <fullName evidence="13">Holliday junction nuclease RuvC</fullName>
    </alternativeName>
    <alternativeName>
        <fullName evidence="13">Holliday junction resolvase RuvC</fullName>
    </alternativeName>
</protein>
<evidence type="ECO:0000256" key="3">
    <source>
        <dbReference type="ARBA" id="ARBA00022722"/>
    </source>
</evidence>
<dbReference type="PANTHER" id="PTHR30194:SF3">
    <property type="entry name" value="CROSSOVER JUNCTION ENDODEOXYRIBONUCLEASE RUVC"/>
    <property type="match status" value="1"/>
</dbReference>
<evidence type="ECO:0000256" key="6">
    <source>
        <dbReference type="ARBA" id="ARBA00022763"/>
    </source>
</evidence>
<dbReference type="PROSITE" id="PS01321">
    <property type="entry name" value="RUVC"/>
    <property type="match status" value="1"/>
</dbReference>
<comment type="cofactor">
    <cofactor evidence="13">
        <name>Mg(2+)</name>
        <dbReference type="ChEBI" id="CHEBI:18420"/>
    </cofactor>
    <text evidence="13">Binds 2 Mg(2+) ion per subunit.</text>
</comment>
<feature type="active site" evidence="13">
    <location>
        <position position="7"/>
    </location>
</feature>
<dbReference type="GO" id="GO:0008821">
    <property type="term" value="F:crossover junction DNA endonuclease activity"/>
    <property type="evidence" value="ECO:0007669"/>
    <property type="project" value="UniProtKB-UniRule"/>
</dbReference>
<feature type="binding site" evidence="13">
    <location>
        <position position="7"/>
    </location>
    <ligand>
        <name>Mg(2+)</name>
        <dbReference type="ChEBI" id="CHEBI:18420"/>
        <label>1</label>
    </ligand>
</feature>